<comment type="similarity">
    <text evidence="2">Belongs to the flavin-dependent halogenase family. Bacterial tryptophan halogenase subfamily.</text>
</comment>
<dbReference type="InterPro" id="IPR050816">
    <property type="entry name" value="Flavin-dep_Halogenase_NPB"/>
</dbReference>
<dbReference type="RefSeq" id="WP_318601069.1">
    <property type="nucleotide sequence ID" value="NZ_JAWSTH010000150.1"/>
</dbReference>
<dbReference type="PANTHER" id="PTHR43747:SF5">
    <property type="entry name" value="FAD-BINDING DOMAIN-CONTAINING PROTEIN"/>
    <property type="match status" value="1"/>
</dbReference>
<reference evidence="3 4" key="2">
    <citation type="submission" date="2023-10" db="EMBL/GenBank/DDBJ databases">
        <authorList>
            <person name="Han X.F."/>
        </authorList>
    </citation>
    <scope>NUCLEOTIDE SEQUENCE [LARGE SCALE GENOMIC DNA]</scope>
    <source>
        <strain evidence="3 4">KCTC 39840</strain>
    </source>
</reference>
<dbReference type="EMBL" id="JAWSTH010000150">
    <property type="protein sequence ID" value="MDW5598540.1"/>
    <property type="molecule type" value="Genomic_DNA"/>
</dbReference>
<organism evidence="3 4">
    <name type="scientific">Conexibacter stalactiti</name>
    <dbReference type="NCBI Taxonomy" id="1940611"/>
    <lineage>
        <taxon>Bacteria</taxon>
        <taxon>Bacillati</taxon>
        <taxon>Actinomycetota</taxon>
        <taxon>Thermoleophilia</taxon>
        <taxon>Solirubrobacterales</taxon>
        <taxon>Conexibacteraceae</taxon>
        <taxon>Conexibacter</taxon>
    </lineage>
</organism>
<keyword evidence="4" id="KW-1185">Reference proteome</keyword>
<evidence type="ECO:0000256" key="2">
    <source>
        <dbReference type="ARBA" id="ARBA00038396"/>
    </source>
</evidence>
<dbReference type="PROSITE" id="PS51257">
    <property type="entry name" value="PROKAR_LIPOPROTEIN"/>
    <property type="match status" value="1"/>
</dbReference>
<accession>A0ABU4HZ08</accession>
<evidence type="ECO:0000313" key="3">
    <source>
        <dbReference type="EMBL" id="MDW5598540.1"/>
    </source>
</evidence>
<dbReference type="PANTHER" id="PTHR43747">
    <property type="entry name" value="FAD-BINDING PROTEIN"/>
    <property type="match status" value="1"/>
</dbReference>
<sequence length="507" mass="53340">MSARIVVAGGGIGGLACALLLARAGHEVTVVERDASRAVAGGDEAFAAWERPSVRQWALVHNFSARSRGLLAERLPDVLQRLRDDGVEEVNPLALLLAPERQRPDDERLTGLLCRRPAFELALRRAVEAQAGLTVRVATVAGLEFAEEGPGAAGGVGAGSGDAGSPPHVRGVRLSDGETLAADLVVDAGGRRTRVPAWLAETGIELPTAIQPCELTYHSRYYRAAPGVRPDYLGMPRGDLGHLFYWTFVGDHGTYGAAIGAPPWEPGYLPLRDNAAWEALTAAIPPLAAWMEAAGGEPLHDVQVMANNRNLRRRYVVDGRPLVTGLVAIGDALAATNPMRAWGAAMALTHACAVADVVGGAGGGERRGARDAAATALAYDAAVAEETDLVYEVSAAADRIRTHRWKGLPIPASDARAAEEEELLQHGLLPAIGSEPELLRALLRSMGLVDRPDALFADPAVLARAREERARRDPAASAPAGPGREETLALLAGIAPAAGVSREEAVR</sequence>
<dbReference type="SUPFAM" id="SSF51905">
    <property type="entry name" value="FAD/NAD(P)-binding domain"/>
    <property type="match status" value="1"/>
</dbReference>
<comment type="caution">
    <text evidence="3">The sequence shown here is derived from an EMBL/GenBank/DDBJ whole genome shotgun (WGS) entry which is preliminary data.</text>
</comment>
<dbReference type="Gene3D" id="3.50.50.60">
    <property type="entry name" value="FAD/NAD(P)-binding domain"/>
    <property type="match status" value="1"/>
</dbReference>
<dbReference type="Pfam" id="PF13450">
    <property type="entry name" value="NAD_binding_8"/>
    <property type="match status" value="1"/>
</dbReference>
<evidence type="ECO:0000313" key="4">
    <source>
        <dbReference type="Proteomes" id="UP001284601"/>
    </source>
</evidence>
<reference evidence="4" key="1">
    <citation type="submission" date="2023-07" db="EMBL/GenBank/DDBJ databases">
        <title>Conexibacter stalactiti sp. nov., isolated from stalactites in a lava cave and emended description of the genus Conexibacter.</title>
        <authorList>
            <person name="Lee S.D."/>
        </authorList>
    </citation>
    <scope>NUCLEOTIDE SEQUENCE [LARGE SCALE GENOMIC DNA]</scope>
    <source>
        <strain evidence="4">KCTC 39840</strain>
    </source>
</reference>
<protein>
    <submittedName>
        <fullName evidence="3">FAD-dependent oxidoreductase</fullName>
    </submittedName>
</protein>
<name>A0ABU4HZ08_9ACTN</name>
<evidence type="ECO:0000256" key="1">
    <source>
        <dbReference type="ARBA" id="ARBA00023002"/>
    </source>
</evidence>
<dbReference type="InterPro" id="IPR036188">
    <property type="entry name" value="FAD/NAD-bd_sf"/>
</dbReference>
<dbReference type="Proteomes" id="UP001284601">
    <property type="component" value="Unassembled WGS sequence"/>
</dbReference>
<gene>
    <name evidence="3" type="ORF">R7226_29535</name>
</gene>
<keyword evidence="1" id="KW-0560">Oxidoreductase</keyword>
<proteinExistence type="inferred from homology"/>